<reference evidence="1" key="1">
    <citation type="journal article" date="2011" name="Environ. Microbiol.">
        <title>Time-series analyses of Monterey Bay coastal microbial picoplankton using a 'genome proxy' microarray.</title>
        <authorList>
            <person name="Rich V.I."/>
            <person name="Pham V.D."/>
            <person name="Eppley J."/>
            <person name="Shi Y."/>
            <person name="DeLong E.F."/>
        </authorList>
    </citation>
    <scope>NUCLEOTIDE SEQUENCE</scope>
</reference>
<dbReference type="PROSITE" id="PS51318">
    <property type="entry name" value="TAT"/>
    <property type="match status" value="1"/>
</dbReference>
<dbReference type="InterPro" id="IPR008257">
    <property type="entry name" value="Pept_M19"/>
</dbReference>
<sequence>MSKPGKKIGRRTFLAGAGLTALGYGWLRPILNALPHSPIGKRDLRRPDSIRFNYDKAIVVDFLASPGYFNYPLNPPLDNEMLQNAVRSGITAVNQTVHGSDFEDAVQNVAMWLNRIELYSDSLMQVKTVEHLLRAKRDSKLGIVLGFQNTTQFEDDLGHIETFLNLGVKVTQLTYNVRNLVGDGCLEPANRGLTQYGHDVVERMNELGMLVDLSHCGQKTTAEAIEVSPVPVSFTHSGCNAVARHPRSKDDAELKALSKKGGVIGIYLMPFLTPGRAPTRRDVLDHIEHAVNVCGEDHVGIGSDLSTTPIDGSDEYWSRHREFVAKRIKQGIAAPNEDPGILFTVEELNSHRRMELIADGLSSRGHPDARIEKVIGGNWLRLFQEIWRTNEEKPEG</sequence>
<dbReference type="AlphaFoldDB" id="E0XYN6"/>
<protein>
    <submittedName>
        <fullName evidence="1">Zn-dependent dipeptidase, microsomal dipeptidase homolog</fullName>
    </submittedName>
</protein>
<dbReference type="GO" id="GO:0006508">
    <property type="term" value="P:proteolysis"/>
    <property type="evidence" value="ECO:0007669"/>
    <property type="project" value="InterPro"/>
</dbReference>
<dbReference type="Gene3D" id="3.20.20.140">
    <property type="entry name" value="Metal-dependent hydrolases"/>
    <property type="match status" value="1"/>
</dbReference>
<evidence type="ECO:0000313" key="1">
    <source>
        <dbReference type="EMBL" id="ADI19527.1"/>
    </source>
</evidence>
<dbReference type="PANTHER" id="PTHR10443">
    <property type="entry name" value="MICROSOMAL DIPEPTIDASE"/>
    <property type="match status" value="1"/>
</dbReference>
<dbReference type="SUPFAM" id="SSF51556">
    <property type="entry name" value="Metallo-dependent hydrolases"/>
    <property type="match status" value="1"/>
</dbReference>
<dbReference type="Pfam" id="PF01244">
    <property type="entry name" value="Peptidase_M19"/>
    <property type="match status" value="1"/>
</dbReference>
<dbReference type="PROSITE" id="PS51365">
    <property type="entry name" value="RENAL_DIPEPTIDASE_2"/>
    <property type="match status" value="1"/>
</dbReference>
<proteinExistence type="predicted"/>
<dbReference type="InterPro" id="IPR032466">
    <property type="entry name" value="Metal_Hydrolase"/>
</dbReference>
<dbReference type="InterPro" id="IPR006311">
    <property type="entry name" value="TAT_signal"/>
</dbReference>
<dbReference type="GO" id="GO:0070573">
    <property type="term" value="F:metallodipeptidase activity"/>
    <property type="evidence" value="ECO:0007669"/>
    <property type="project" value="InterPro"/>
</dbReference>
<name>E0XYN6_9CHLR</name>
<dbReference type="PANTHER" id="PTHR10443:SF12">
    <property type="entry name" value="DIPEPTIDASE"/>
    <property type="match status" value="1"/>
</dbReference>
<organism evidence="1">
    <name type="scientific">uncultured Chloroflexi bacterium HF0770_09E03</name>
    <dbReference type="NCBI Taxonomy" id="710738"/>
    <lineage>
        <taxon>Bacteria</taxon>
        <taxon>Bacillati</taxon>
        <taxon>Chloroflexota</taxon>
        <taxon>environmental samples</taxon>
    </lineage>
</organism>
<dbReference type="EMBL" id="GU474924">
    <property type="protein sequence ID" value="ADI19527.1"/>
    <property type="molecule type" value="Genomic_DNA"/>
</dbReference>
<accession>E0XYN6</accession>